<proteinExistence type="predicted"/>
<dbReference type="EMBL" id="JAPNKA010000001">
    <property type="protein sequence ID" value="MCY1077139.1"/>
    <property type="molecule type" value="Genomic_DNA"/>
</dbReference>
<gene>
    <name evidence="1" type="ORF">OV287_21910</name>
</gene>
<organism evidence="1 2">
    <name type="scientific">Archangium lansingense</name>
    <dbReference type="NCBI Taxonomy" id="2995310"/>
    <lineage>
        <taxon>Bacteria</taxon>
        <taxon>Pseudomonadati</taxon>
        <taxon>Myxococcota</taxon>
        <taxon>Myxococcia</taxon>
        <taxon>Myxococcales</taxon>
        <taxon>Cystobacterineae</taxon>
        <taxon>Archangiaceae</taxon>
        <taxon>Archangium</taxon>
    </lineage>
</organism>
<name>A0ABT4A858_9BACT</name>
<evidence type="ECO:0000313" key="2">
    <source>
        <dbReference type="Proteomes" id="UP001207654"/>
    </source>
</evidence>
<comment type="caution">
    <text evidence="1">The sequence shown here is derived from an EMBL/GenBank/DDBJ whole genome shotgun (WGS) entry which is preliminary data.</text>
</comment>
<sequence>MTQPGAPRSSAFEDALEALYRVFARYAPRGVVMGCTHCVSEEEMAQLTATPLRAHTGESLGRYAFKAMTTWGVESDFIENAFFTNPSGPYSAELSSSADILNWKHGES</sequence>
<evidence type="ECO:0000313" key="1">
    <source>
        <dbReference type="EMBL" id="MCY1077139.1"/>
    </source>
</evidence>
<accession>A0ABT4A858</accession>
<protein>
    <submittedName>
        <fullName evidence="1">Uncharacterized protein</fullName>
    </submittedName>
</protein>
<dbReference type="RefSeq" id="WP_267535990.1">
    <property type="nucleotide sequence ID" value="NZ_JAPNKA010000001.1"/>
</dbReference>
<reference evidence="1 2" key="1">
    <citation type="submission" date="2022-11" db="EMBL/GenBank/DDBJ databases">
        <title>Minimal conservation of predation-associated metabolite biosynthetic gene clusters underscores biosynthetic potential of Myxococcota including descriptions for ten novel species: Archangium lansinium sp. nov., Myxococcus landrumus sp. nov., Nannocystis bai.</title>
        <authorList>
            <person name="Ahearne A."/>
            <person name="Stevens C."/>
            <person name="Phillips K."/>
        </authorList>
    </citation>
    <scope>NUCLEOTIDE SEQUENCE [LARGE SCALE GENOMIC DNA]</scope>
    <source>
        <strain evidence="1 2">MIWBW</strain>
    </source>
</reference>
<dbReference type="Proteomes" id="UP001207654">
    <property type="component" value="Unassembled WGS sequence"/>
</dbReference>
<keyword evidence="2" id="KW-1185">Reference proteome</keyword>